<dbReference type="InterPro" id="IPR042100">
    <property type="entry name" value="Bug_dom1"/>
</dbReference>
<dbReference type="CDD" id="cd07012">
    <property type="entry name" value="PBP2_Bug_TTT"/>
    <property type="match status" value="1"/>
</dbReference>
<evidence type="ECO:0000256" key="2">
    <source>
        <dbReference type="SAM" id="SignalP"/>
    </source>
</evidence>
<feature type="chain" id="PRO_5040757428" evidence="2">
    <location>
        <begin position="20"/>
        <end position="326"/>
    </location>
</feature>
<dbReference type="InterPro" id="IPR005064">
    <property type="entry name" value="BUG"/>
</dbReference>
<dbReference type="SUPFAM" id="SSF53850">
    <property type="entry name" value="Periplasmic binding protein-like II"/>
    <property type="match status" value="1"/>
</dbReference>
<dbReference type="EMBL" id="JAJAQI010000017">
    <property type="protein sequence ID" value="MCB4822582.1"/>
    <property type="molecule type" value="Genomic_DNA"/>
</dbReference>
<keyword evidence="2" id="KW-0732">Signal</keyword>
<dbReference type="PANTHER" id="PTHR42928">
    <property type="entry name" value="TRICARBOXYLATE-BINDING PROTEIN"/>
    <property type="match status" value="1"/>
</dbReference>
<comment type="caution">
    <text evidence="3">The sequence shown here is derived from an EMBL/GenBank/DDBJ whole genome shotgun (WGS) entry which is preliminary data.</text>
</comment>
<evidence type="ECO:0000313" key="4">
    <source>
        <dbReference type="Proteomes" id="UP001139311"/>
    </source>
</evidence>
<reference evidence="3" key="1">
    <citation type="submission" date="2021-10" db="EMBL/GenBank/DDBJ databases">
        <title>Roseicella aerolatum sp. nov., isolated from aerosols of e-waste dismantling site.</title>
        <authorList>
            <person name="Qin T."/>
        </authorList>
    </citation>
    <scope>NUCLEOTIDE SEQUENCE</scope>
    <source>
        <strain evidence="3">GB24</strain>
    </source>
</reference>
<dbReference type="PIRSF" id="PIRSF017082">
    <property type="entry name" value="YflP"/>
    <property type="match status" value="1"/>
</dbReference>
<dbReference type="Gene3D" id="3.40.190.150">
    <property type="entry name" value="Bordetella uptake gene, domain 1"/>
    <property type="match status" value="1"/>
</dbReference>
<keyword evidence="4" id="KW-1185">Reference proteome</keyword>
<accession>A0A9X1IDP1</accession>
<comment type="similarity">
    <text evidence="1">Belongs to the UPF0065 (bug) family.</text>
</comment>
<feature type="signal peptide" evidence="2">
    <location>
        <begin position="1"/>
        <end position="19"/>
    </location>
</feature>
<evidence type="ECO:0000313" key="3">
    <source>
        <dbReference type="EMBL" id="MCB4822582.1"/>
    </source>
</evidence>
<organism evidence="3 4">
    <name type="scientific">Roseicella aerolata</name>
    <dbReference type="NCBI Taxonomy" id="2883479"/>
    <lineage>
        <taxon>Bacteria</taxon>
        <taxon>Pseudomonadati</taxon>
        <taxon>Pseudomonadota</taxon>
        <taxon>Alphaproteobacteria</taxon>
        <taxon>Acetobacterales</taxon>
        <taxon>Roseomonadaceae</taxon>
        <taxon>Roseicella</taxon>
    </lineage>
</organism>
<dbReference type="RefSeq" id="WP_226608631.1">
    <property type="nucleotide sequence ID" value="NZ_JAJAQI010000017.1"/>
</dbReference>
<dbReference type="Pfam" id="PF03401">
    <property type="entry name" value="TctC"/>
    <property type="match status" value="1"/>
</dbReference>
<dbReference type="Proteomes" id="UP001139311">
    <property type="component" value="Unassembled WGS sequence"/>
</dbReference>
<gene>
    <name evidence="3" type="ORF">LHA35_12635</name>
</gene>
<evidence type="ECO:0000256" key="1">
    <source>
        <dbReference type="ARBA" id="ARBA00006987"/>
    </source>
</evidence>
<sequence>MRRRTLLPLLAALPLAARAQNFAERPVILVTGYAPGGSTDIAARLLADRFAAHLGAGTRVVVENRPGAAGAVASEWLRRQPADGFTIMVAETGSHAIAPNAITNWNRYDPVADFTHLGVIGAPPLVLVVTNRFPGSNAAETVEALRRAPPESITYATSGVAGVLHLAAEMLGQHLGTRFVHVPYRSGAQMLQSIHTGEAQFGIAALASANAMMREGLVRPVAVTGQRRFPTWPDLPTLAESGVPGFDFDTWFILVGPPAMPQATAQAINRALVASLQEDPLRDRLFAAGHDAWRAPNGLPEAEAFIRREVAKYREVVARTGVRLEP</sequence>
<dbReference type="PANTHER" id="PTHR42928:SF5">
    <property type="entry name" value="BLR1237 PROTEIN"/>
    <property type="match status" value="1"/>
</dbReference>
<protein>
    <submittedName>
        <fullName evidence="3">Tripartite tricarboxylate transporter substrate binding protein</fullName>
    </submittedName>
</protein>
<name>A0A9X1IDP1_9PROT</name>
<dbReference type="Gene3D" id="3.40.190.10">
    <property type="entry name" value="Periplasmic binding protein-like II"/>
    <property type="match status" value="1"/>
</dbReference>
<proteinExistence type="inferred from homology"/>
<dbReference type="AlphaFoldDB" id="A0A9X1IDP1"/>